<gene>
    <name evidence="6" type="ORF">DI536_08260</name>
</gene>
<comment type="caution">
    <text evidence="6">The sequence shown here is derived from an EMBL/GenBank/DDBJ whole genome shotgun (WGS) entry which is preliminary data.</text>
</comment>
<dbReference type="Proteomes" id="UP000249061">
    <property type="component" value="Unassembled WGS sequence"/>
</dbReference>
<dbReference type="Gene3D" id="3.40.190.290">
    <property type="match status" value="1"/>
</dbReference>
<dbReference type="Pfam" id="PF03466">
    <property type="entry name" value="LysR_substrate"/>
    <property type="match status" value="1"/>
</dbReference>
<dbReference type="GO" id="GO:0003700">
    <property type="term" value="F:DNA-binding transcription factor activity"/>
    <property type="evidence" value="ECO:0007669"/>
    <property type="project" value="InterPro"/>
</dbReference>
<evidence type="ECO:0000313" key="7">
    <source>
        <dbReference type="Proteomes" id="UP000249061"/>
    </source>
</evidence>
<dbReference type="InterPro" id="IPR005119">
    <property type="entry name" value="LysR_subst-bd"/>
</dbReference>
<dbReference type="PROSITE" id="PS50931">
    <property type="entry name" value="HTH_LYSR"/>
    <property type="match status" value="1"/>
</dbReference>
<keyword evidence="2" id="KW-0805">Transcription regulation</keyword>
<dbReference type="GO" id="GO:0006351">
    <property type="term" value="P:DNA-templated transcription"/>
    <property type="evidence" value="ECO:0007669"/>
    <property type="project" value="TreeGrafter"/>
</dbReference>
<accession>A0A2W5TVM0</accession>
<evidence type="ECO:0000259" key="5">
    <source>
        <dbReference type="PROSITE" id="PS50931"/>
    </source>
</evidence>
<comment type="similarity">
    <text evidence="1">Belongs to the LysR transcriptional regulatory family.</text>
</comment>
<dbReference type="Gene3D" id="1.10.10.10">
    <property type="entry name" value="Winged helix-like DNA-binding domain superfamily/Winged helix DNA-binding domain"/>
    <property type="match status" value="1"/>
</dbReference>
<dbReference type="GO" id="GO:0043565">
    <property type="term" value="F:sequence-specific DNA binding"/>
    <property type="evidence" value="ECO:0007669"/>
    <property type="project" value="TreeGrafter"/>
</dbReference>
<keyword evidence="4" id="KW-0804">Transcription</keyword>
<sequence length="297" mass="33287">MRRDGIFELQAVLAIADTRNFRAAARELDLSASALSHAVSALEKRLGVRLFHRTTRSVALTDAGEHFVARIRPALGQLQGAIESINDFRETPRGTLRLNTNEPWARQLFKPVVVEFLRRFPQMKVELVCESRVVDIVKEGFDAGIRLRDTVPADMVAVTCSRPQRSIVVATPAFIRAHGRPKTPQALLEFDCVVLRRPNGGRYHWEFERDGRSLEVDVKGRIAVDALSLLIDAALAGLGFAYVGEEEVADLLERRRLVRVLEPWCPTWAPLAIYYPGHRHVPAGLRAFLDVARASLK</sequence>
<dbReference type="AlphaFoldDB" id="A0A2W5TVM0"/>
<dbReference type="EMBL" id="QFQP01000005">
    <property type="protein sequence ID" value="PZR15435.1"/>
    <property type="molecule type" value="Genomic_DNA"/>
</dbReference>
<evidence type="ECO:0000256" key="4">
    <source>
        <dbReference type="ARBA" id="ARBA00023163"/>
    </source>
</evidence>
<evidence type="ECO:0000313" key="6">
    <source>
        <dbReference type="EMBL" id="PZR15435.1"/>
    </source>
</evidence>
<protein>
    <submittedName>
        <fullName evidence="6">LysR family transcriptional regulator</fullName>
    </submittedName>
</protein>
<dbReference type="SUPFAM" id="SSF46785">
    <property type="entry name" value="Winged helix' DNA-binding domain"/>
    <property type="match status" value="1"/>
</dbReference>
<organism evidence="6 7">
    <name type="scientific">Archangium gephyra</name>
    <dbReference type="NCBI Taxonomy" id="48"/>
    <lineage>
        <taxon>Bacteria</taxon>
        <taxon>Pseudomonadati</taxon>
        <taxon>Myxococcota</taxon>
        <taxon>Myxococcia</taxon>
        <taxon>Myxococcales</taxon>
        <taxon>Cystobacterineae</taxon>
        <taxon>Archangiaceae</taxon>
        <taxon>Archangium</taxon>
    </lineage>
</organism>
<proteinExistence type="inferred from homology"/>
<dbReference type="PANTHER" id="PTHR30537:SF1">
    <property type="entry name" value="HTH-TYPE TRANSCRIPTIONAL REGULATOR PGRR"/>
    <property type="match status" value="1"/>
</dbReference>
<dbReference type="InterPro" id="IPR036388">
    <property type="entry name" value="WH-like_DNA-bd_sf"/>
</dbReference>
<name>A0A2W5TVM0_9BACT</name>
<dbReference type="FunFam" id="1.10.10.10:FF:000001">
    <property type="entry name" value="LysR family transcriptional regulator"/>
    <property type="match status" value="1"/>
</dbReference>
<dbReference type="InterPro" id="IPR000847">
    <property type="entry name" value="LysR_HTH_N"/>
</dbReference>
<feature type="domain" description="HTH lysR-type" evidence="5">
    <location>
        <begin position="9"/>
        <end position="61"/>
    </location>
</feature>
<dbReference type="InterPro" id="IPR058163">
    <property type="entry name" value="LysR-type_TF_proteobact-type"/>
</dbReference>
<evidence type="ECO:0000256" key="1">
    <source>
        <dbReference type="ARBA" id="ARBA00009437"/>
    </source>
</evidence>
<keyword evidence="3" id="KW-0238">DNA-binding</keyword>
<dbReference type="PANTHER" id="PTHR30537">
    <property type="entry name" value="HTH-TYPE TRANSCRIPTIONAL REGULATOR"/>
    <property type="match status" value="1"/>
</dbReference>
<reference evidence="6 7" key="1">
    <citation type="submission" date="2017-08" db="EMBL/GenBank/DDBJ databases">
        <title>Infants hospitalized years apart are colonized by the same room-sourced microbial strains.</title>
        <authorList>
            <person name="Brooks B."/>
            <person name="Olm M.R."/>
            <person name="Firek B.A."/>
            <person name="Baker R."/>
            <person name="Thomas B.C."/>
            <person name="Morowitz M.J."/>
            <person name="Banfield J.F."/>
        </authorList>
    </citation>
    <scope>NUCLEOTIDE SEQUENCE [LARGE SCALE GENOMIC DNA]</scope>
    <source>
        <strain evidence="6">S2_003_000_R2_14</strain>
    </source>
</reference>
<dbReference type="SUPFAM" id="SSF53850">
    <property type="entry name" value="Periplasmic binding protein-like II"/>
    <property type="match status" value="1"/>
</dbReference>
<dbReference type="InterPro" id="IPR036390">
    <property type="entry name" value="WH_DNA-bd_sf"/>
</dbReference>
<dbReference type="Pfam" id="PF00126">
    <property type="entry name" value="HTH_1"/>
    <property type="match status" value="1"/>
</dbReference>
<evidence type="ECO:0000256" key="3">
    <source>
        <dbReference type="ARBA" id="ARBA00023125"/>
    </source>
</evidence>
<dbReference type="PRINTS" id="PR00039">
    <property type="entry name" value="HTHLYSR"/>
</dbReference>
<evidence type="ECO:0000256" key="2">
    <source>
        <dbReference type="ARBA" id="ARBA00023015"/>
    </source>
</evidence>